<keyword evidence="3" id="KW-1185">Reference proteome</keyword>
<dbReference type="HOGENOM" id="CLU_1477882_0_0_1"/>
<feature type="region of interest" description="Disordered" evidence="1">
    <location>
        <begin position="84"/>
        <end position="112"/>
    </location>
</feature>
<name>H3H5S9_PHYRM</name>
<dbReference type="EnsemblProtists" id="Phyra86009">
    <property type="protein sequence ID" value="Phyra86009"/>
    <property type="gene ID" value="Phyra86009"/>
</dbReference>
<evidence type="ECO:0000313" key="3">
    <source>
        <dbReference type="Proteomes" id="UP000005238"/>
    </source>
</evidence>
<dbReference type="AlphaFoldDB" id="H3H5S9"/>
<evidence type="ECO:0000313" key="2">
    <source>
        <dbReference type="EnsemblProtists" id="Phyra86009"/>
    </source>
</evidence>
<dbReference type="EMBL" id="DS566407">
    <property type="status" value="NOT_ANNOTATED_CDS"/>
    <property type="molecule type" value="Genomic_DNA"/>
</dbReference>
<protein>
    <submittedName>
        <fullName evidence="2">Uncharacterized protein</fullName>
    </submittedName>
</protein>
<feature type="compositionally biased region" description="Polar residues" evidence="1">
    <location>
        <begin position="96"/>
        <end position="107"/>
    </location>
</feature>
<sequence>MSAAFEMSLLPGALQSNAVVADAIAPSFNGVVPSCSLAGGMAIVEVSLLTGTFFEACNVAARSRDNGVKREIREVLSASSRYHEEADRLRHVHSPGQCQDTHGSSGQKAPKPPPIKMLYTFLQKLPLSQGGKVFVGTSICLAICAYPVIRKQQKAGHDLFSSERPQAIVDQEVQARREKLKIE</sequence>
<dbReference type="Proteomes" id="UP000005238">
    <property type="component" value="Unassembled WGS sequence"/>
</dbReference>
<evidence type="ECO:0000256" key="1">
    <source>
        <dbReference type="SAM" id="MobiDB-lite"/>
    </source>
</evidence>
<dbReference type="InParanoid" id="H3H5S9"/>
<dbReference type="eggNOG" id="ENOG502SDAC">
    <property type="taxonomic scope" value="Eukaryota"/>
</dbReference>
<reference evidence="2" key="2">
    <citation type="submission" date="2015-06" db="UniProtKB">
        <authorList>
            <consortium name="EnsemblProtists"/>
        </authorList>
    </citation>
    <scope>IDENTIFICATION</scope>
    <source>
        <strain evidence="2">Pr102</strain>
    </source>
</reference>
<reference evidence="3" key="1">
    <citation type="journal article" date="2006" name="Science">
        <title>Phytophthora genome sequences uncover evolutionary origins and mechanisms of pathogenesis.</title>
        <authorList>
            <person name="Tyler B.M."/>
            <person name="Tripathy S."/>
            <person name="Zhang X."/>
            <person name="Dehal P."/>
            <person name="Jiang R.H."/>
            <person name="Aerts A."/>
            <person name="Arredondo F.D."/>
            <person name="Baxter L."/>
            <person name="Bensasson D."/>
            <person name="Beynon J.L."/>
            <person name="Chapman J."/>
            <person name="Damasceno C.M."/>
            <person name="Dorrance A.E."/>
            <person name="Dou D."/>
            <person name="Dickerman A.W."/>
            <person name="Dubchak I.L."/>
            <person name="Garbelotto M."/>
            <person name="Gijzen M."/>
            <person name="Gordon S.G."/>
            <person name="Govers F."/>
            <person name="Grunwald N.J."/>
            <person name="Huang W."/>
            <person name="Ivors K.L."/>
            <person name="Jones R.W."/>
            <person name="Kamoun S."/>
            <person name="Krampis K."/>
            <person name="Lamour K.H."/>
            <person name="Lee M.K."/>
            <person name="McDonald W.H."/>
            <person name="Medina M."/>
            <person name="Meijer H.J."/>
            <person name="Nordberg E.K."/>
            <person name="Maclean D.J."/>
            <person name="Ospina-Giraldo M.D."/>
            <person name="Morris P.F."/>
            <person name="Phuntumart V."/>
            <person name="Putnam N.H."/>
            <person name="Rash S."/>
            <person name="Rose J.K."/>
            <person name="Sakihama Y."/>
            <person name="Salamov A.A."/>
            <person name="Savidor A."/>
            <person name="Scheuring C.F."/>
            <person name="Smith B.M."/>
            <person name="Sobral B.W."/>
            <person name="Terry A."/>
            <person name="Torto-Alalibo T.A."/>
            <person name="Win J."/>
            <person name="Xu Z."/>
            <person name="Zhang H."/>
            <person name="Grigoriev I.V."/>
            <person name="Rokhsar D.S."/>
            <person name="Boore J.L."/>
        </authorList>
    </citation>
    <scope>NUCLEOTIDE SEQUENCE [LARGE SCALE GENOMIC DNA]</scope>
    <source>
        <strain evidence="3">Pr102</strain>
    </source>
</reference>
<dbReference type="VEuPathDB" id="FungiDB:KRP23_11523"/>
<proteinExistence type="predicted"/>
<accession>H3H5S9</accession>
<organism evidence="2 3">
    <name type="scientific">Phytophthora ramorum</name>
    <name type="common">Sudden oak death agent</name>
    <dbReference type="NCBI Taxonomy" id="164328"/>
    <lineage>
        <taxon>Eukaryota</taxon>
        <taxon>Sar</taxon>
        <taxon>Stramenopiles</taxon>
        <taxon>Oomycota</taxon>
        <taxon>Peronosporomycetes</taxon>
        <taxon>Peronosporales</taxon>
        <taxon>Peronosporaceae</taxon>
        <taxon>Phytophthora</taxon>
    </lineage>
</organism>
<dbReference type="VEuPathDB" id="FungiDB:KRP22_8557"/>